<dbReference type="GO" id="GO:0036297">
    <property type="term" value="P:interstrand cross-link repair"/>
    <property type="evidence" value="ECO:0007669"/>
    <property type="project" value="TreeGrafter"/>
</dbReference>
<reference evidence="2 3" key="1">
    <citation type="submission" date="2018-11" db="EMBL/GenBank/DDBJ databases">
        <authorList>
            <consortium name="Pathogen Informatics"/>
        </authorList>
    </citation>
    <scope>NUCLEOTIDE SEQUENCE [LARGE SCALE GENOMIC DNA]</scope>
</reference>
<sequence length="389" mass="42696">MVILRSGRTYTTTAGELLVSTEQKTDGSVEIPLTSEQPISKSKRAHSVEPKGIGIVEENENCKRVKVDVAESEESSQQVDRPSPHENLAGEEENLAQVLARCAQEDAKPEEVVVPIVEAQESLPAFQIGLPLPVRARESGEREGGGLIVGQNIAVDRFYINDRCEHHFLTHAHVLINRRFISWGEKPIYCSQLTARLLPLVLQGKALCKIIRPLEVGKIHSIDATLQVTLLDANHCPGSVMFLFEGSSVPGGSALVTGHFRADSQFMALFDSDPAFVRLSQTFLSTVYVDATCFDETLGLLPERKESEKKLVGEINKNQVRTIIIPIPKVGMEDTLAYLSQELSEPILVSSQTLSVSKLCGVKGGKLVANGNDANFRIRTLSVTNMWSR</sequence>
<dbReference type="AlphaFoldDB" id="A0A3P6Q4M0"/>
<dbReference type="InterPro" id="IPR036866">
    <property type="entry name" value="RibonucZ/Hydroxyglut_hydro"/>
</dbReference>
<dbReference type="GO" id="GO:0000723">
    <property type="term" value="P:telomere maintenance"/>
    <property type="evidence" value="ECO:0007669"/>
    <property type="project" value="TreeGrafter"/>
</dbReference>
<dbReference type="PANTHER" id="PTHR23240">
    <property type="entry name" value="DNA CROSS-LINK REPAIR PROTEIN PSO2/SNM1-RELATED"/>
    <property type="match status" value="1"/>
</dbReference>
<name>A0A3P6Q4M0_CYLGO</name>
<dbReference type="OrthoDB" id="262529at2759"/>
<evidence type="ECO:0000256" key="1">
    <source>
        <dbReference type="SAM" id="MobiDB-lite"/>
    </source>
</evidence>
<evidence type="ECO:0000313" key="2">
    <source>
        <dbReference type="EMBL" id="VDK46546.1"/>
    </source>
</evidence>
<organism evidence="2 3">
    <name type="scientific">Cylicostephanus goldi</name>
    <name type="common">Nematode worm</name>
    <dbReference type="NCBI Taxonomy" id="71465"/>
    <lineage>
        <taxon>Eukaryota</taxon>
        <taxon>Metazoa</taxon>
        <taxon>Ecdysozoa</taxon>
        <taxon>Nematoda</taxon>
        <taxon>Chromadorea</taxon>
        <taxon>Rhabditida</taxon>
        <taxon>Rhabditina</taxon>
        <taxon>Rhabditomorpha</taxon>
        <taxon>Strongyloidea</taxon>
        <taxon>Strongylidae</taxon>
        <taxon>Cylicostephanus</taxon>
    </lineage>
</organism>
<keyword evidence="3" id="KW-1185">Reference proteome</keyword>
<dbReference type="Gene3D" id="3.60.15.10">
    <property type="entry name" value="Ribonuclease Z/Hydroxyacylglutathione hydrolase-like"/>
    <property type="match status" value="1"/>
</dbReference>
<dbReference type="GO" id="GO:0003684">
    <property type="term" value="F:damaged DNA binding"/>
    <property type="evidence" value="ECO:0007669"/>
    <property type="project" value="TreeGrafter"/>
</dbReference>
<feature type="region of interest" description="Disordered" evidence="1">
    <location>
        <begin position="23"/>
        <end position="48"/>
    </location>
</feature>
<accession>A0A3P6Q4M0</accession>
<evidence type="ECO:0000313" key="3">
    <source>
        <dbReference type="Proteomes" id="UP000271889"/>
    </source>
</evidence>
<protein>
    <submittedName>
        <fullName evidence="2">Uncharacterized protein</fullName>
    </submittedName>
</protein>
<dbReference type="EMBL" id="UYRV01001233">
    <property type="protein sequence ID" value="VDK46546.1"/>
    <property type="molecule type" value="Genomic_DNA"/>
</dbReference>
<gene>
    <name evidence="2" type="ORF">CGOC_LOCUS793</name>
</gene>
<proteinExistence type="predicted"/>
<dbReference type="Proteomes" id="UP000271889">
    <property type="component" value="Unassembled WGS sequence"/>
</dbReference>
<feature type="region of interest" description="Disordered" evidence="1">
    <location>
        <begin position="68"/>
        <end position="88"/>
    </location>
</feature>
<dbReference type="PANTHER" id="PTHR23240:SF26">
    <property type="entry name" value="5' EXONUCLEASE APOLLO"/>
    <property type="match status" value="1"/>
</dbReference>
<dbReference type="GO" id="GO:0006303">
    <property type="term" value="P:double-strand break repair via nonhomologous end joining"/>
    <property type="evidence" value="ECO:0007669"/>
    <property type="project" value="TreeGrafter"/>
</dbReference>
<dbReference type="SUPFAM" id="SSF56281">
    <property type="entry name" value="Metallo-hydrolase/oxidoreductase"/>
    <property type="match status" value="1"/>
</dbReference>
<dbReference type="GO" id="GO:0035312">
    <property type="term" value="F:5'-3' DNA exonuclease activity"/>
    <property type="evidence" value="ECO:0007669"/>
    <property type="project" value="TreeGrafter"/>
</dbReference>